<feature type="binding site" evidence="3">
    <location>
        <position position="203"/>
    </location>
    <ligand>
        <name>dCTP</name>
        <dbReference type="ChEBI" id="CHEBI:61481"/>
    </ligand>
</feature>
<dbReference type="Pfam" id="PF22769">
    <property type="entry name" value="DCD"/>
    <property type="match status" value="1"/>
</dbReference>
<dbReference type="EMBL" id="BFAG01000011">
    <property type="protein sequence ID" value="GBF06992.1"/>
    <property type="molecule type" value="Genomic_DNA"/>
</dbReference>
<comment type="caution">
    <text evidence="3">Lacks conserved residue(s) required for the propagation of feature annotation.</text>
</comment>
<keyword evidence="1 3" id="KW-0378">Hydrolase</keyword>
<dbReference type="Proteomes" id="UP000236569">
    <property type="component" value="Unassembled WGS sequence"/>
</dbReference>
<feature type="binding site" evidence="3">
    <location>
        <begin position="135"/>
        <end position="140"/>
    </location>
    <ligand>
        <name>dCTP</name>
        <dbReference type="ChEBI" id="CHEBI:61481"/>
    </ligand>
</feature>
<accession>A0A2I9CY00</accession>
<evidence type="ECO:0000256" key="1">
    <source>
        <dbReference type="ARBA" id="ARBA00022801"/>
    </source>
</evidence>
<sequence length="211" mass="23402">MPCTSLITATLTGTGYPTPASMRPMSILPDWRIRELAQAGMIDPFEDRLVRTAENGHVISYGLSSFGYDLRCADEWKVFTNAHGNTIVDPKAFDERAFIDIQAPEIIIPPNSFVLARSVEYLRIPENVMVVALGKSTYARVGIVANVTPLEPGWEGHVTLEFSNTTPLPAKMYAFEGCVQLLFFEGERPEVTYGDRGGKYQKQTGVTLPRL</sequence>
<dbReference type="GO" id="GO:0006226">
    <property type="term" value="P:dUMP biosynthetic process"/>
    <property type="evidence" value="ECO:0007669"/>
    <property type="project" value="UniProtKB-UniPathway"/>
</dbReference>
<comment type="pathway">
    <text evidence="3">Pyrimidine metabolism; dUMP biosynthesis; dUMP from dCTP (dUTP route): step 1/2.</text>
</comment>
<comment type="caution">
    <text evidence="4">The sequence shown here is derived from an EMBL/GenBank/DDBJ whole genome shotgun (WGS) entry which is preliminary data.</text>
</comment>
<keyword evidence="3" id="KW-0547">Nucleotide-binding</keyword>
<comment type="similarity">
    <text evidence="3">Belongs to the dCTP deaminase family.</text>
</comment>
<dbReference type="GO" id="GO:0008829">
    <property type="term" value="F:dCTP deaminase activity"/>
    <property type="evidence" value="ECO:0007669"/>
    <property type="project" value="UniProtKB-UniRule"/>
</dbReference>
<dbReference type="Gene3D" id="2.70.40.10">
    <property type="match status" value="1"/>
</dbReference>
<dbReference type="EC" id="3.5.4.13" evidence="3"/>
<organism evidence="4 5">
    <name type="scientific">Deinococcus aerius</name>
    <dbReference type="NCBI Taxonomy" id="200253"/>
    <lineage>
        <taxon>Bacteria</taxon>
        <taxon>Thermotogati</taxon>
        <taxon>Deinococcota</taxon>
        <taxon>Deinococci</taxon>
        <taxon>Deinococcales</taxon>
        <taxon>Deinococcaceae</taxon>
        <taxon>Deinococcus</taxon>
    </lineage>
</organism>
<proteinExistence type="inferred from homology"/>
<dbReference type="HAMAP" id="MF_00146">
    <property type="entry name" value="dCTP_deaminase"/>
    <property type="match status" value="1"/>
</dbReference>
<evidence type="ECO:0000256" key="2">
    <source>
        <dbReference type="ARBA" id="ARBA00023080"/>
    </source>
</evidence>
<dbReference type="InterPro" id="IPR011962">
    <property type="entry name" value="dCTP_deaminase"/>
</dbReference>
<feature type="binding site" evidence="3">
    <location>
        <position position="180"/>
    </location>
    <ligand>
        <name>dCTP</name>
        <dbReference type="ChEBI" id="CHEBI:61481"/>
    </ligand>
</feature>
<keyword evidence="5" id="KW-1185">Reference proteome</keyword>
<evidence type="ECO:0000313" key="5">
    <source>
        <dbReference type="Proteomes" id="UP000236569"/>
    </source>
</evidence>
<reference evidence="5" key="1">
    <citation type="submission" date="2018-01" db="EMBL/GenBank/DDBJ databases">
        <title>Draft Genome Sequence of the Radioresistant Bacterium Deinococcus aerius TR0125, Isolated from the Higher Atmosphere above Japan.</title>
        <authorList>
            <person name="Satoh K."/>
            <person name="Arai H."/>
            <person name="Sanzen T."/>
            <person name="Kawaguchi Y."/>
            <person name="Hayashi H."/>
            <person name="Yokobori S."/>
            <person name="Yamagishi A."/>
            <person name="Oono Y."/>
            <person name="Narumi I."/>
        </authorList>
    </citation>
    <scope>NUCLEOTIDE SEQUENCE [LARGE SCALE GENOMIC DNA]</scope>
    <source>
        <strain evidence="5">TR0125</strain>
    </source>
</reference>
<dbReference type="GO" id="GO:0006229">
    <property type="term" value="P:dUTP biosynthetic process"/>
    <property type="evidence" value="ECO:0007669"/>
    <property type="project" value="UniProtKB-UniRule"/>
</dbReference>
<comment type="subunit">
    <text evidence="3">Homotrimer.</text>
</comment>
<protein>
    <recommendedName>
        <fullName evidence="3">dCTP deaminase</fullName>
        <ecNumber evidence="3">3.5.4.13</ecNumber>
    </recommendedName>
    <alternativeName>
        <fullName evidence="3">Deoxycytidine triphosphate deaminase</fullName>
    </alternativeName>
</protein>
<feature type="active site" description="Proton donor/acceptor" evidence="3">
    <location>
        <position position="161"/>
    </location>
</feature>
<gene>
    <name evidence="3" type="primary">dcd</name>
    <name evidence="4" type="ORF">DAERI_110174</name>
</gene>
<dbReference type="GO" id="GO:0000166">
    <property type="term" value="F:nucleotide binding"/>
    <property type="evidence" value="ECO:0007669"/>
    <property type="project" value="UniProtKB-KW"/>
</dbReference>
<dbReference type="AlphaFoldDB" id="A0A2I9CY00"/>
<feature type="binding site" evidence="3">
    <location>
        <position position="193"/>
    </location>
    <ligand>
        <name>dCTP</name>
        <dbReference type="ChEBI" id="CHEBI:61481"/>
    </ligand>
</feature>
<dbReference type="InterPro" id="IPR033704">
    <property type="entry name" value="dUTPase_trimeric"/>
</dbReference>
<dbReference type="PANTHER" id="PTHR42680">
    <property type="entry name" value="DCTP DEAMINASE"/>
    <property type="match status" value="1"/>
</dbReference>
<feature type="binding site" evidence="3">
    <location>
        <begin position="159"/>
        <end position="161"/>
    </location>
    <ligand>
        <name>dCTP</name>
        <dbReference type="ChEBI" id="CHEBI:61481"/>
    </ligand>
</feature>
<name>A0A2I9CY00_9DEIO</name>
<dbReference type="SUPFAM" id="SSF51283">
    <property type="entry name" value="dUTPase-like"/>
    <property type="match status" value="1"/>
</dbReference>
<keyword evidence="2 3" id="KW-0546">Nucleotide metabolism</keyword>
<evidence type="ECO:0000256" key="3">
    <source>
        <dbReference type="HAMAP-Rule" id="MF_00146"/>
    </source>
</evidence>
<dbReference type="CDD" id="cd07557">
    <property type="entry name" value="trimeric_dUTPase"/>
    <property type="match status" value="1"/>
</dbReference>
<evidence type="ECO:0000313" key="4">
    <source>
        <dbReference type="EMBL" id="GBF06992.1"/>
    </source>
</evidence>
<comment type="catalytic activity">
    <reaction evidence="3">
        <text>dCTP + H2O + H(+) = dUTP + NH4(+)</text>
        <dbReference type="Rhea" id="RHEA:22680"/>
        <dbReference type="ChEBI" id="CHEBI:15377"/>
        <dbReference type="ChEBI" id="CHEBI:15378"/>
        <dbReference type="ChEBI" id="CHEBI:28938"/>
        <dbReference type="ChEBI" id="CHEBI:61481"/>
        <dbReference type="ChEBI" id="CHEBI:61555"/>
        <dbReference type="EC" id="3.5.4.13"/>
    </reaction>
</comment>
<dbReference type="PANTHER" id="PTHR42680:SF3">
    <property type="entry name" value="DCTP DEAMINASE"/>
    <property type="match status" value="1"/>
</dbReference>
<dbReference type="UniPathway" id="UPA00610">
    <property type="reaction ID" value="UER00665"/>
</dbReference>
<dbReference type="InterPro" id="IPR036157">
    <property type="entry name" value="dUTPase-like_sf"/>
</dbReference>
<comment type="function">
    <text evidence="3">Catalyzes the deamination of dCTP to dUTP.</text>
</comment>
<dbReference type="NCBIfam" id="TIGR02274">
    <property type="entry name" value="dCTP_deam"/>
    <property type="match status" value="1"/>
</dbReference>
<feature type="binding site" evidence="3">
    <location>
        <position position="199"/>
    </location>
    <ligand>
        <name>dCTP</name>
        <dbReference type="ChEBI" id="CHEBI:61481"/>
    </ligand>
</feature>